<proteinExistence type="predicted"/>
<evidence type="ECO:0000313" key="1">
    <source>
        <dbReference type="EMBL" id="MBF4102746.1"/>
    </source>
</evidence>
<dbReference type="EMBL" id="JADION010000026">
    <property type="protein sequence ID" value="MBF4102746.1"/>
    <property type="molecule type" value="Genomic_DNA"/>
</dbReference>
<name>A0A930UU40_9PAST</name>
<accession>A0A930UU40</accession>
<reference evidence="1" key="1">
    <citation type="submission" date="2020-11" db="EMBL/GenBank/DDBJ databases">
        <title>Gallibacterium anatis 1637, full genome, WGS.</title>
        <authorList>
            <person name="Laishevtcev A.I."/>
            <person name="Yakimova E.A."/>
            <person name="Petkovich D."/>
            <person name="Stepanova T.V."/>
            <person name="Kalendr R.S."/>
            <person name="Rubalsky E.O."/>
            <person name="Zulkarneev E.R."/>
            <person name="Aleshkin A.V."/>
        </authorList>
    </citation>
    <scope>NUCLEOTIDE SEQUENCE</scope>
    <source>
        <strain evidence="1">1637</strain>
    </source>
</reference>
<organism evidence="1">
    <name type="scientific">Gallibacterium anatis</name>
    <dbReference type="NCBI Taxonomy" id="750"/>
    <lineage>
        <taxon>Bacteria</taxon>
        <taxon>Pseudomonadati</taxon>
        <taxon>Pseudomonadota</taxon>
        <taxon>Gammaproteobacteria</taxon>
        <taxon>Pasteurellales</taxon>
        <taxon>Pasteurellaceae</taxon>
        <taxon>Gallibacterium</taxon>
    </lineage>
</organism>
<dbReference type="AlphaFoldDB" id="A0A930UU40"/>
<protein>
    <submittedName>
        <fullName evidence="1">Uncharacterized protein</fullName>
    </submittedName>
</protein>
<comment type="caution">
    <text evidence="1">The sequence shown here is derived from an EMBL/GenBank/DDBJ whole genome shotgun (WGS) entry which is preliminary data.</text>
</comment>
<sequence length="58" mass="6654">METVRHQNVADRYWKIIQHPKGLGCYAVEMVKRTHTAERLNKSITTSAANATTLLRRS</sequence>
<gene>
    <name evidence="1" type="ORF">INT80_09440</name>
</gene>